<dbReference type="InterPro" id="IPR000838">
    <property type="entry name" value="RNA_pol_sigma70_ECF_CS"/>
</dbReference>
<evidence type="ECO:0000313" key="10">
    <source>
        <dbReference type="Proteomes" id="UP000184509"/>
    </source>
</evidence>
<keyword evidence="3 6" id="KW-0731">Sigma factor</keyword>
<sequence length="182" mass="21364">MEQKDEIIYIKRILEGEINLFSYFLDRYSHPIYSLIIQIVSCREDAEELVQDSFIKAFRKLDTYKGDCSFSTWLYRIAYNTAISATRKQKKESFFIDEKIIESVSDDEADDILSSSENEDRIKKLELALIQLNPDERALITLFYNEDKSIDELATIFKLTSSNVKVKLHRTRKKLCVLINNQ</sequence>
<evidence type="ECO:0000256" key="4">
    <source>
        <dbReference type="ARBA" id="ARBA00023125"/>
    </source>
</evidence>
<dbReference type="PANTHER" id="PTHR43133:SF45">
    <property type="entry name" value="RNA POLYMERASE ECF-TYPE SIGMA FACTOR"/>
    <property type="match status" value="1"/>
</dbReference>
<dbReference type="InterPro" id="IPR039425">
    <property type="entry name" value="RNA_pol_sigma-70-like"/>
</dbReference>
<dbReference type="SUPFAM" id="SSF88946">
    <property type="entry name" value="Sigma2 domain of RNA polymerase sigma factors"/>
    <property type="match status" value="1"/>
</dbReference>
<organism evidence="9 10">
    <name type="scientific">Bacteroides luti</name>
    <dbReference type="NCBI Taxonomy" id="1297750"/>
    <lineage>
        <taxon>Bacteria</taxon>
        <taxon>Pseudomonadati</taxon>
        <taxon>Bacteroidota</taxon>
        <taxon>Bacteroidia</taxon>
        <taxon>Bacteroidales</taxon>
        <taxon>Bacteroidaceae</taxon>
        <taxon>Bacteroides</taxon>
    </lineage>
</organism>
<keyword evidence="5 6" id="KW-0804">Transcription</keyword>
<dbReference type="InterPro" id="IPR013325">
    <property type="entry name" value="RNA_pol_sigma_r2"/>
</dbReference>
<protein>
    <recommendedName>
        <fullName evidence="6">RNA polymerase sigma factor</fullName>
    </recommendedName>
</protein>
<dbReference type="PANTHER" id="PTHR43133">
    <property type="entry name" value="RNA POLYMERASE ECF-TYPE SIGMA FACTO"/>
    <property type="match status" value="1"/>
</dbReference>
<dbReference type="STRING" id="1297750.SAMN05444405_11664"/>
<dbReference type="RefSeq" id="WP_073403370.1">
    <property type="nucleotide sequence ID" value="NZ_FQTV01000016.1"/>
</dbReference>
<gene>
    <name evidence="9" type="ORF">SAMN05444405_11664</name>
</gene>
<dbReference type="InterPro" id="IPR013249">
    <property type="entry name" value="RNA_pol_sigma70_r4_t2"/>
</dbReference>
<dbReference type="GO" id="GO:0016987">
    <property type="term" value="F:sigma factor activity"/>
    <property type="evidence" value="ECO:0007669"/>
    <property type="project" value="UniProtKB-KW"/>
</dbReference>
<evidence type="ECO:0000259" key="8">
    <source>
        <dbReference type="Pfam" id="PF08281"/>
    </source>
</evidence>
<evidence type="ECO:0000256" key="3">
    <source>
        <dbReference type="ARBA" id="ARBA00023082"/>
    </source>
</evidence>
<dbReference type="AlphaFoldDB" id="A0A1M5FEZ8"/>
<dbReference type="NCBIfam" id="TIGR02937">
    <property type="entry name" value="sigma70-ECF"/>
    <property type="match status" value="1"/>
</dbReference>
<evidence type="ECO:0000256" key="5">
    <source>
        <dbReference type="ARBA" id="ARBA00023163"/>
    </source>
</evidence>
<evidence type="ECO:0000313" key="9">
    <source>
        <dbReference type="EMBL" id="SHF89712.1"/>
    </source>
</evidence>
<dbReference type="CDD" id="cd06171">
    <property type="entry name" value="Sigma70_r4"/>
    <property type="match status" value="1"/>
</dbReference>
<proteinExistence type="inferred from homology"/>
<dbReference type="Proteomes" id="UP000184509">
    <property type="component" value="Unassembled WGS sequence"/>
</dbReference>
<dbReference type="Pfam" id="PF04542">
    <property type="entry name" value="Sigma70_r2"/>
    <property type="match status" value="1"/>
</dbReference>
<dbReference type="InterPro" id="IPR014284">
    <property type="entry name" value="RNA_pol_sigma-70_dom"/>
</dbReference>
<evidence type="ECO:0000256" key="6">
    <source>
        <dbReference type="RuleBase" id="RU000716"/>
    </source>
</evidence>
<evidence type="ECO:0000259" key="7">
    <source>
        <dbReference type="Pfam" id="PF04542"/>
    </source>
</evidence>
<reference evidence="9 10" key="1">
    <citation type="submission" date="2016-11" db="EMBL/GenBank/DDBJ databases">
        <authorList>
            <person name="Jaros S."/>
            <person name="Januszkiewicz K."/>
            <person name="Wedrychowicz H."/>
        </authorList>
    </citation>
    <scope>NUCLEOTIDE SEQUENCE [LARGE SCALE GENOMIC DNA]</scope>
    <source>
        <strain evidence="9 10">DSM 26991</strain>
    </source>
</reference>
<feature type="domain" description="RNA polymerase sigma factor 70 region 4 type 2" evidence="8">
    <location>
        <begin position="124"/>
        <end position="175"/>
    </location>
</feature>
<dbReference type="PROSITE" id="PS01063">
    <property type="entry name" value="SIGMA70_ECF"/>
    <property type="match status" value="1"/>
</dbReference>
<dbReference type="Pfam" id="PF08281">
    <property type="entry name" value="Sigma70_r4_2"/>
    <property type="match status" value="1"/>
</dbReference>
<accession>A0A1M5FEZ8</accession>
<keyword evidence="4 6" id="KW-0238">DNA-binding</keyword>
<feature type="domain" description="RNA polymerase sigma-70 region 2" evidence="7">
    <location>
        <begin position="26"/>
        <end position="91"/>
    </location>
</feature>
<evidence type="ECO:0000256" key="2">
    <source>
        <dbReference type="ARBA" id="ARBA00023015"/>
    </source>
</evidence>
<name>A0A1M5FEZ8_9BACE</name>
<comment type="similarity">
    <text evidence="1 6">Belongs to the sigma-70 factor family. ECF subfamily.</text>
</comment>
<evidence type="ECO:0000256" key="1">
    <source>
        <dbReference type="ARBA" id="ARBA00010641"/>
    </source>
</evidence>
<dbReference type="GO" id="GO:0003677">
    <property type="term" value="F:DNA binding"/>
    <property type="evidence" value="ECO:0007669"/>
    <property type="project" value="UniProtKB-KW"/>
</dbReference>
<keyword evidence="2 6" id="KW-0805">Transcription regulation</keyword>
<dbReference type="InterPro" id="IPR013324">
    <property type="entry name" value="RNA_pol_sigma_r3/r4-like"/>
</dbReference>
<keyword evidence="10" id="KW-1185">Reference proteome</keyword>
<dbReference type="Gene3D" id="1.10.1740.10">
    <property type="match status" value="1"/>
</dbReference>
<dbReference type="GO" id="GO:0006352">
    <property type="term" value="P:DNA-templated transcription initiation"/>
    <property type="evidence" value="ECO:0007669"/>
    <property type="project" value="InterPro"/>
</dbReference>
<dbReference type="SUPFAM" id="SSF88659">
    <property type="entry name" value="Sigma3 and sigma4 domains of RNA polymerase sigma factors"/>
    <property type="match status" value="1"/>
</dbReference>
<dbReference type="Gene3D" id="1.10.10.10">
    <property type="entry name" value="Winged helix-like DNA-binding domain superfamily/Winged helix DNA-binding domain"/>
    <property type="match status" value="1"/>
</dbReference>
<dbReference type="OrthoDB" id="1027298at2"/>
<dbReference type="EMBL" id="FQTV01000016">
    <property type="protein sequence ID" value="SHF89712.1"/>
    <property type="molecule type" value="Genomic_DNA"/>
</dbReference>
<dbReference type="InterPro" id="IPR036388">
    <property type="entry name" value="WH-like_DNA-bd_sf"/>
</dbReference>
<dbReference type="InterPro" id="IPR007627">
    <property type="entry name" value="RNA_pol_sigma70_r2"/>
</dbReference>